<evidence type="ECO:0000256" key="8">
    <source>
        <dbReference type="SAM" id="SignalP"/>
    </source>
</evidence>
<dbReference type="InterPro" id="IPR037272">
    <property type="entry name" value="SNS_sf"/>
</dbReference>
<keyword evidence="8" id="KW-0732">Signal</keyword>
<keyword evidence="10" id="KW-1185">Reference proteome</keyword>
<dbReference type="AlphaFoldDB" id="A0A4Z2J3E8"/>
<dbReference type="PANTHER" id="PTHR11616:SF289">
    <property type="entry name" value="TRANSPORTER"/>
    <property type="match status" value="1"/>
</dbReference>
<keyword evidence="2" id="KW-0813">Transport</keyword>
<keyword evidence="4 7" id="KW-1133">Transmembrane helix</keyword>
<dbReference type="PANTHER" id="PTHR11616">
    <property type="entry name" value="SODIUM/CHLORIDE DEPENDENT TRANSPORTER"/>
    <property type="match status" value="1"/>
</dbReference>
<accession>A0A4Z2J3E8</accession>
<feature type="disulfide bond" evidence="6">
    <location>
        <begin position="27"/>
        <end position="36"/>
    </location>
</feature>
<evidence type="ECO:0000313" key="9">
    <source>
        <dbReference type="EMBL" id="TNN84374.1"/>
    </source>
</evidence>
<keyword evidence="3 7" id="KW-0812">Transmembrane</keyword>
<name>A0A4Z2J3E8_9TELE</name>
<comment type="subcellular location">
    <subcellularLocation>
        <location evidence="1">Membrane</location>
        <topology evidence="1">Multi-pass membrane protein</topology>
    </subcellularLocation>
</comment>
<evidence type="ECO:0000313" key="10">
    <source>
        <dbReference type="Proteomes" id="UP000314294"/>
    </source>
</evidence>
<dbReference type="InterPro" id="IPR000175">
    <property type="entry name" value="Na/ntran_symport"/>
</dbReference>
<dbReference type="OrthoDB" id="6581954at2759"/>
<reference evidence="9 10" key="1">
    <citation type="submission" date="2019-03" db="EMBL/GenBank/DDBJ databases">
        <title>First draft genome of Liparis tanakae, snailfish: a comprehensive survey of snailfish specific genes.</title>
        <authorList>
            <person name="Kim W."/>
            <person name="Song I."/>
            <person name="Jeong J.-H."/>
            <person name="Kim D."/>
            <person name="Kim S."/>
            <person name="Ryu S."/>
            <person name="Song J.Y."/>
            <person name="Lee S.K."/>
        </authorList>
    </citation>
    <scope>NUCLEOTIDE SEQUENCE [LARGE SCALE GENOMIC DNA]</scope>
    <source>
        <tissue evidence="9">Muscle</tissue>
    </source>
</reference>
<dbReference type="GO" id="GO:0005886">
    <property type="term" value="C:plasma membrane"/>
    <property type="evidence" value="ECO:0007669"/>
    <property type="project" value="TreeGrafter"/>
</dbReference>
<evidence type="ECO:0000256" key="3">
    <source>
        <dbReference type="ARBA" id="ARBA00022692"/>
    </source>
</evidence>
<evidence type="ECO:0000256" key="4">
    <source>
        <dbReference type="ARBA" id="ARBA00022989"/>
    </source>
</evidence>
<feature type="chain" id="PRO_5021231150" evidence="8">
    <location>
        <begin position="21"/>
        <end position="108"/>
    </location>
</feature>
<organism evidence="9 10">
    <name type="scientific">Liparis tanakae</name>
    <name type="common">Tanaka's snailfish</name>
    <dbReference type="NCBI Taxonomy" id="230148"/>
    <lineage>
        <taxon>Eukaryota</taxon>
        <taxon>Metazoa</taxon>
        <taxon>Chordata</taxon>
        <taxon>Craniata</taxon>
        <taxon>Vertebrata</taxon>
        <taxon>Euteleostomi</taxon>
        <taxon>Actinopterygii</taxon>
        <taxon>Neopterygii</taxon>
        <taxon>Teleostei</taxon>
        <taxon>Neoteleostei</taxon>
        <taxon>Acanthomorphata</taxon>
        <taxon>Eupercaria</taxon>
        <taxon>Perciformes</taxon>
        <taxon>Cottioidei</taxon>
        <taxon>Cottales</taxon>
        <taxon>Liparidae</taxon>
        <taxon>Liparis</taxon>
    </lineage>
</organism>
<keyword evidence="6" id="KW-1015">Disulfide bond</keyword>
<dbReference type="Proteomes" id="UP000314294">
    <property type="component" value="Unassembled WGS sequence"/>
</dbReference>
<feature type="signal peptide" evidence="8">
    <location>
        <begin position="1"/>
        <end position="20"/>
    </location>
</feature>
<dbReference type="GO" id="GO:0042995">
    <property type="term" value="C:cell projection"/>
    <property type="evidence" value="ECO:0007669"/>
    <property type="project" value="TreeGrafter"/>
</dbReference>
<dbReference type="PROSITE" id="PS50267">
    <property type="entry name" value="NA_NEUROTRAN_SYMP_3"/>
    <property type="match status" value="1"/>
</dbReference>
<evidence type="ECO:0000256" key="5">
    <source>
        <dbReference type="ARBA" id="ARBA00023136"/>
    </source>
</evidence>
<proteinExistence type="predicted"/>
<evidence type="ECO:0000256" key="2">
    <source>
        <dbReference type="ARBA" id="ARBA00022448"/>
    </source>
</evidence>
<dbReference type="Pfam" id="PF00209">
    <property type="entry name" value="SNF"/>
    <property type="match status" value="1"/>
</dbReference>
<evidence type="ECO:0000256" key="7">
    <source>
        <dbReference type="SAM" id="Phobius"/>
    </source>
</evidence>
<dbReference type="PROSITE" id="PS00754">
    <property type="entry name" value="NA_NEUROTRAN_SYMP_2"/>
    <property type="match status" value="1"/>
</dbReference>
<protein>
    <submittedName>
        <fullName evidence="9">Sodium-and chloride-dependent betaine transporter</fullName>
    </submittedName>
</protein>
<comment type="caution">
    <text evidence="9">The sequence shown here is derived from an EMBL/GenBank/DDBJ whole genome shotgun (WGS) entry which is preliminary data.</text>
</comment>
<gene>
    <name evidence="9" type="primary">SLC6A12_8</name>
    <name evidence="9" type="ORF">EYF80_005367</name>
</gene>
<dbReference type="EMBL" id="SRLO01000027">
    <property type="protein sequence ID" value="TNN84374.1"/>
    <property type="molecule type" value="Genomic_DNA"/>
</dbReference>
<evidence type="ECO:0000256" key="1">
    <source>
        <dbReference type="ARBA" id="ARBA00004141"/>
    </source>
</evidence>
<dbReference type="SUPFAM" id="SSF161070">
    <property type="entry name" value="SNF-like"/>
    <property type="match status" value="1"/>
</dbReference>
<dbReference type="GO" id="GO:0005332">
    <property type="term" value="F:gamma-aminobutyric acid:sodium:chloride symporter activity"/>
    <property type="evidence" value="ECO:0007669"/>
    <property type="project" value="TreeGrafter"/>
</dbReference>
<keyword evidence="5 7" id="KW-0472">Membrane</keyword>
<sequence length="108" mass="12495">MYYIIILAWSFLYLFSSFQSEVPWATCRNSWNTDGCFEHGHNQTSSLHLYGNSTSSVVEFWERRILGLSVGIEKIGNVRWDLALCLLLAWMLCYFCVWNGVKSTGKVQ</sequence>
<evidence type="ECO:0000256" key="6">
    <source>
        <dbReference type="PIRSR" id="PIRSR600175-2"/>
    </source>
</evidence>
<feature type="transmembrane region" description="Helical" evidence="7">
    <location>
        <begin position="80"/>
        <end position="101"/>
    </location>
</feature>